<evidence type="ECO:0000313" key="4">
    <source>
        <dbReference type="EMBL" id="VAX11085.1"/>
    </source>
</evidence>
<name>A0A3B1BXG1_9ZZZZ</name>
<protein>
    <submittedName>
        <fullName evidence="4">Uncharacterized protein</fullName>
    </submittedName>
</protein>
<accession>A0A3B1BXG1</accession>
<dbReference type="PANTHER" id="PTHR12969:SF7">
    <property type="entry name" value="INTRAFLAGELLAR TRANSPORT PROTEIN 52 HOMOLOG"/>
    <property type="match status" value="1"/>
</dbReference>
<dbReference type="InterPro" id="IPR019196">
    <property type="entry name" value="ABC_transp_unknown"/>
</dbReference>
<feature type="domain" description="ABC-type uncharacterised transport system" evidence="2">
    <location>
        <begin position="154"/>
        <end position="395"/>
    </location>
</feature>
<keyword evidence="1" id="KW-1133">Transmembrane helix</keyword>
<dbReference type="AlphaFoldDB" id="A0A3B1BXG1"/>
<dbReference type="SUPFAM" id="SSF52317">
    <property type="entry name" value="Class I glutamine amidotransferase-like"/>
    <property type="match status" value="1"/>
</dbReference>
<keyword evidence="1" id="KW-0812">Transmembrane</keyword>
<evidence type="ECO:0000259" key="2">
    <source>
        <dbReference type="Pfam" id="PF09822"/>
    </source>
</evidence>
<evidence type="ECO:0000256" key="1">
    <source>
        <dbReference type="SAM" id="Phobius"/>
    </source>
</evidence>
<keyword evidence="1" id="KW-0472">Membrane</keyword>
<gene>
    <name evidence="4" type="ORF">MNBD_GAMMA25-1481</name>
</gene>
<reference evidence="4" key="1">
    <citation type="submission" date="2018-06" db="EMBL/GenBank/DDBJ databases">
        <authorList>
            <person name="Zhirakovskaya E."/>
        </authorList>
    </citation>
    <scope>NUCLEOTIDE SEQUENCE</scope>
</reference>
<dbReference type="InterPro" id="IPR039975">
    <property type="entry name" value="IFT52"/>
</dbReference>
<dbReference type="Pfam" id="PF09822">
    <property type="entry name" value="ABC_transp_aux"/>
    <property type="match status" value="1"/>
</dbReference>
<dbReference type="EMBL" id="UOFY01000062">
    <property type="protein sequence ID" value="VAX11085.1"/>
    <property type="molecule type" value="Genomic_DNA"/>
</dbReference>
<dbReference type="PANTHER" id="PTHR12969">
    <property type="entry name" value="NGD5/OSM-6/IFT52"/>
    <property type="match status" value="1"/>
</dbReference>
<organism evidence="4">
    <name type="scientific">hydrothermal vent metagenome</name>
    <dbReference type="NCBI Taxonomy" id="652676"/>
    <lineage>
        <taxon>unclassified sequences</taxon>
        <taxon>metagenomes</taxon>
        <taxon>ecological metagenomes</taxon>
    </lineage>
</organism>
<dbReference type="Pfam" id="PF23357">
    <property type="entry name" value="DUF7088"/>
    <property type="match status" value="1"/>
</dbReference>
<feature type="domain" description="DUF7088" evidence="3">
    <location>
        <begin position="45"/>
        <end position="113"/>
    </location>
</feature>
<proteinExistence type="predicted"/>
<sequence>MRINNKVRMQLRLQNIIFLLLLLSMTGLLGWLSQRYSFEADLTANQRNTLSEASVKLLQRMPEPIRITAFAQDSELLPTRRKIRELIKRYLRHKADIQLRFIDPNTEPDRVRREGISVDGELIVEYQERHEKIQNLNEETLTNTLQRLLRSGEQNIVFIGGHGEREADGQANHDYGLFIKQLASKGLQASTLVLSTQPEIPADTSVLIIAGPQVDYLSGEVKMIQDYLDKGGNLLWLHDPGSRYGLDSLAESMGISFVPGTIVDPTTQVLGISDPSFALVTGYGSHPIVKDFTYMTLYPRASGLEHFEKNNWKAEVLLQTVERSWSETSNLEGAVDFDEKYDVAGPLTIGFALSRNNADVAENKTEVAQSSQRVVVLGDGDFISNAYLGNQGNQDLGYNIINWLSHDDNFISIPSTTALDTELVLEERTWSLLGLLFLIVIPLLLLTAGIVIWVRRRKR</sequence>
<dbReference type="InterPro" id="IPR029062">
    <property type="entry name" value="Class_I_gatase-like"/>
</dbReference>
<dbReference type="InterPro" id="IPR055396">
    <property type="entry name" value="DUF7088"/>
</dbReference>
<evidence type="ECO:0000259" key="3">
    <source>
        <dbReference type="Pfam" id="PF23357"/>
    </source>
</evidence>
<feature type="transmembrane region" description="Helical" evidence="1">
    <location>
        <begin position="430"/>
        <end position="454"/>
    </location>
</feature>